<comment type="caution">
    <text evidence="2">The sequence shown here is derived from an EMBL/GenBank/DDBJ whole genome shotgun (WGS) entry which is preliminary data.</text>
</comment>
<dbReference type="EMBL" id="JBHTAG010000002">
    <property type="protein sequence ID" value="MFC7096364.1"/>
    <property type="molecule type" value="Genomic_DNA"/>
</dbReference>
<dbReference type="Proteomes" id="UP001596388">
    <property type="component" value="Unassembled WGS sequence"/>
</dbReference>
<evidence type="ECO:0000313" key="3">
    <source>
        <dbReference type="Proteomes" id="UP001596388"/>
    </source>
</evidence>
<sequence length="131" mass="14184">MGDDVDWTEQSSPGPAAEVSQLLAEDDLYRALAGRGRRRTMAILLDSGVRHVDDIATVLLGWEVSESNGVGSPAERDRIAVRLHHVDLPVLADVGLIAYDPESRVVAPTEVPPDVADLVRRSIAAESAHRR</sequence>
<dbReference type="AlphaFoldDB" id="A0ABD5WXU5"/>
<proteinExistence type="predicted"/>
<dbReference type="InterPro" id="IPR055768">
    <property type="entry name" value="DUF7344"/>
</dbReference>
<name>A0ABD5WXU5_9EURY</name>
<dbReference type="RefSeq" id="WP_276239163.1">
    <property type="nucleotide sequence ID" value="NZ_CP119989.1"/>
</dbReference>
<evidence type="ECO:0000313" key="2">
    <source>
        <dbReference type="EMBL" id="MFC7096364.1"/>
    </source>
</evidence>
<evidence type="ECO:0000259" key="1">
    <source>
        <dbReference type="Pfam" id="PF24035"/>
    </source>
</evidence>
<feature type="domain" description="DUF7344" evidence="1">
    <location>
        <begin position="30"/>
        <end position="106"/>
    </location>
</feature>
<keyword evidence="3" id="KW-1185">Reference proteome</keyword>
<accession>A0ABD5WXU5</accession>
<dbReference type="GeneID" id="79269749"/>
<gene>
    <name evidence="2" type="ORF">ACFQKD_03520</name>
</gene>
<protein>
    <submittedName>
        <fullName evidence="2">ArsR family transcriptional regulator</fullName>
    </submittedName>
</protein>
<dbReference type="Pfam" id="PF24035">
    <property type="entry name" value="DUF7344"/>
    <property type="match status" value="1"/>
</dbReference>
<organism evidence="2 3">
    <name type="scientific">Halobaculum marinum</name>
    <dbReference type="NCBI Taxonomy" id="3031996"/>
    <lineage>
        <taxon>Archaea</taxon>
        <taxon>Methanobacteriati</taxon>
        <taxon>Methanobacteriota</taxon>
        <taxon>Stenosarchaea group</taxon>
        <taxon>Halobacteria</taxon>
        <taxon>Halobacteriales</taxon>
        <taxon>Haloferacaceae</taxon>
        <taxon>Halobaculum</taxon>
    </lineage>
</organism>
<reference evidence="2 3" key="1">
    <citation type="journal article" date="2019" name="Int. J. Syst. Evol. Microbiol.">
        <title>The Global Catalogue of Microorganisms (GCM) 10K type strain sequencing project: providing services to taxonomists for standard genome sequencing and annotation.</title>
        <authorList>
            <consortium name="The Broad Institute Genomics Platform"/>
            <consortium name="The Broad Institute Genome Sequencing Center for Infectious Disease"/>
            <person name="Wu L."/>
            <person name="Ma J."/>
        </authorList>
    </citation>
    <scope>NUCLEOTIDE SEQUENCE [LARGE SCALE GENOMIC DNA]</scope>
    <source>
        <strain evidence="2 3">DT55</strain>
    </source>
</reference>